<dbReference type="InterPro" id="IPR002048">
    <property type="entry name" value="EF_hand_dom"/>
</dbReference>
<evidence type="ECO:0000256" key="1">
    <source>
        <dbReference type="SAM" id="MobiDB-lite"/>
    </source>
</evidence>
<sequence length="146" mass="15718">MVEESGMMRQRLLAGGLLALGMATAVSPAAAQPGGRMRMPATRAEATEQVRSLFTMLDRNKDGAVTADEMPRFGPRGGDTQANAAPARPPRMFAMADADGDGRVTQTEMEQAALTRFDRADTDRDGKLSDAEREAARPQRPPRAED</sequence>
<accession>A0A1I6LP47</accession>
<dbReference type="Proteomes" id="UP000198824">
    <property type="component" value="Unassembled WGS sequence"/>
</dbReference>
<feature type="chain" id="PRO_5011768381" evidence="2">
    <location>
        <begin position="32"/>
        <end position="146"/>
    </location>
</feature>
<dbReference type="InterPro" id="IPR011992">
    <property type="entry name" value="EF-hand-dom_pair"/>
</dbReference>
<dbReference type="Pfam" id="PF13202">
    <property type="entry name" value="EF-hand_5"/>
    <property type="match status" value="3"/>
</dbReference>
<dbReference type="STRING" id="1166337.SAMN05192580_3042"/>
<dbReference type="Gene3D" id="1.10.238.10">
    <property type="entry name" value="EF-hand"/>
    <property type="match status" value="2"/>
</dbReference>
<proteinExistence type="predicted"/>
<name>A0A1I6LP47_9SPHN</name>
<dbReference type="RefSeq" id="WP_093315815.1">
    <property type="nucleotide sequence ID" value="NZ_FOZG01000002.1"/>
</dbReference>
<dbReference type="AlphaFoldDB" id="A0A1I6LP47"/>
<feature type="domain" description="EF-hand" evidence="3">
    <location>
        <begin position="45"/>
        <end position="80"/>
    </location>
</feature>
<feature type="region of interest" description="Disordered" evidence="1">
    <location>
        <begin position="57"/>
        <end position="146"/>
    </location>
</feature>
<dbReference type="CDD" id="cd00051">
    <property type="entry name" value="EFh"/>
    <property type="match status" value="1"/>
</dbReference>
<keyword evidence="2" id="KW-0732">Signal</keyword>
<reference evidence="4 5" key="1">
    <citation type="submission" date="2016-10" db="EMBL/GenBank/DDBJ databases">
        <authorList>
            <person name="de Groot N.N."/>
        </authorList>
    </citation>
    <scope>NUCLEOTIDE SEQUENCE [LARGE SCALE GENOMIC DNA]</scope>
    <source>
        <strain evidence="4 5">S5-249</strain>
    </source>
</reference>
<evidence type="ECO:0000313" key="4">
    <source>
        <dbReference type="EMBL" id="SFS05050.1"/>
    </source>
</evidence>
<dbReference type="EMBL" id="FOZG01000002">
    <property type="protein sequence ID" value="SFS05050.1"/>
    <property type="molecule type" value="Genomic_DNA"/>
</dbReference>
<organism evidence="4 5">
    <name type="scientific">Sphingomonas jatrophae</name>
    <dbReference type="NCBI Taxonomy" id="1166337"/>
    <lineage>
        <taxon>Bacteria</taxon>
        <taxon>Pseudomonadati</taxon>
        <taxon>Pseudomonadota</taxon>
        <taxon>Alphaproteobacteria</taxon>
        <taxon>Sphingomonadales</taxon>
        <taxon>Sphingomonadaceae</taxon>
        <taxon>Sphingomonas</taxon>
    </lineage>
</organism>
<feature type="signal peptide" evidence="2">
    <location>
        <begin position="1"/>
        <end position="31"/>
    </location>
</feature>
<feature type="compositionally biased region" description="Low complexity" evidence="1">
    <location>
        <begin position="82"/>
        <end position="97"/>
    </location>
</feature>
<evidence type="ECO:0000313" key="5">
    <source>
        <dbReference type="Proteomes" id="UP000198824"/>
    </source>
</evidence>
<dbReference type="SUPFAM" id="SSF47473">
    <property type="entry name" value="EF-hand"/>
    <property type="match status" value="1"/>
</dbReference>
<dbReference type="OrthoDB" id="7596931at2"/>
<protein>
    <submittedName>
        <fullName evidence="4">EF hand</fullName>
    </submittedName>
</protein>
<dbReference type="GO" id="GO:0005509">
    <property type="term" value="F:calcium ion binding"/>
    <property type="evidence" value="ECO:0007669"/>
    <property type="project" value="InterPro"/>
</dbReference>
<dbReference type="InterPro" id="IPR018247">
    <property type="entry name" value="EF_Hand_1_Ca_BS"/>
</dbReference>
<evidence type="ECO:0000256" key="2">
    <source>
        <dbReference type="SAM" id="SignalP"/>
    </source>
</evidence>
<evidence type="ECO:0000259" key="3">
    <source>
        <dbReference type="PROSITE" id="PS50222"/>
    </source>
</evidence>
<gene>
    <name evidence="4" type="ORF">SAMN05192580_3042</name>
</gene>
<keyword evidence="5" id="KW-1185">Reference proteome</keyword>
<feature type="compositionally biased region" description="Basic and acidic residues" evidence="1">
    <location>
        <begin position="116"/>
        <end position="146"/>
    </location>
</feature>
<feature type="domain" description="EF-hand" evidence="3">
    <location>
        <begin position="91"/>
        <end position="119"/>
    </location>
</feature>
<dbReference type="PROSITE" id="PS50222">
    <property type="entry name" value="EF_HAND_2"/>
    <property type="match status" value="2"/>
</dbReference>
<dbReference type="PROSITE" id="PS00018">
    <property type="entry name" value="EF_HAND_1"/>
    <property type="match status" value="2"/>
</dbReference>